<comment type="caution">
    <text evidence="1">The sequence shown here is derived from an EMBL/GenBank/DDBJ whole genome shotgun (WGS) entry which is preliminary data.</text>
</comment>
<proteinExistence type="predicted"/>
<sequence>MEERRTFLIVAAALRGFHLQVTKFRTHIDWFGRNSARTITAGLLFHVSLDRSRATPDL</sequence>
<accession>A0A1S7U8Q6</accession>
<dbReference type="Proteomes" id="UP000192140">
    <property type="component" value="Unassembled WGS sequence"/>
</dbReference>
<keyword evidence="2" id="KW-1185">Reference proteome</keyword>
<protein>
    <submittedName>
        <fullName evidence="1">Uncharacterized protein</fullName>
    </submittedName>
</protein>
<reference evidence="1" key="1">
    <citation type="submission" date="2016-01" db="EMBL/GenBank/DDBJ databases">
        <authorList>
            <person name="Regsiter A."/>
            <person name="william w."/>
        </authorList>
    </citation>
    <scope>NUCLEOTIDE SEQUENCE</scope>
    <source>
        <strain evidence="1">NCPPB 1641</strain>
    </source>
</reference>
<name>A0A1S7U8Q6_9HYPH</name>
<dbReference type="AlphaFoldDB" id="A0A1S7U8Q6"/>
<organism evidence="1 2">
    <name type="scientific">Agrobacterium deltaense NCPPB 1641</name>
    <dbReference type="NCBI Taxonomy" id="1183425"/>
    <lineage>
        <taxon>Bacteria</taxon>
        <taxon>Pseudomonadati</taxon>
        <taxon>Pseudomonadota</taxon>
        <taxon>Alphaproteobacteria</taxon>
        <taxon>Hyphomicrobiales</taxon>
        <taxon>Rhizobiaceae</taxon>
        <taxon>Rhizobium/Agrobacterium group</taxon>
        <taxon>Agrobacterium</taxon>
    </lineage>
</organism>
<evidence type="ECO:0000313" key="2">
    <source>
        <dbReference type="Proteomes" id="UP000192140"/>
    </source>
</evidence>
<dbReference type="EMBL" id="FCNP01000049">
    <property type="protein sequence ID" value="CVI63243.1"/>
    <property type="molecule type" value="Genomic_DNA"/>
</dbReference>
<evidence type="ECO:0000313" key="1">
    <source>
        <dbReference type="EMBL" id="CVI63243.1"/>
    </source>
</evidence>
<gene>
    <name evidence="1" type="ORF">AGR7A_pAt20153</name>
</gene>